<dbReference type="EMBL" id="CAEZTT010000124">
    <property type="protein sequence ID" value="CAB4581804.1"/>
    <property type="molecule type" value="Genomic_DNA"/>
</dbReference>
<sequence length="72" mass="7889">MDRRAENLIGARLNELYGIAAASLECLDDSNGVILVLVDIRQAFLAEYVTFHPGGIDYRAVYDHSIVGPPVN</sequence>
<dbReference type="AlphaFoldDB" id="A0A6J6F4H5"/>
<gene>
    <name evidence="1" type="ORF">UFOPK1726_00980</name>
</gene>
<evidence type="ECO:0000313" key="1">
    <source>
        <dbReference type="EMBL" id="CAB4581804.1"/>
    </source>
</evidence>
<protein>
    <submittedName>
        <fullName evidence="1">Unannotated protein</fullName>
    </submittedName>
</protein>
<reference evidence="1" key="1">
    <citation type="submission" date="2020-05" db="EMBL/GenBank/DDBJ databases">
        <authorList>
            <person name="Chiriac C."/>
            <person name="Salcher M."/>
            <person name="Ghai R."/>
            <person name="Kavagutti S V."/>
        </authorList>
    </citation>
    <scope>NUCLEOTIDE SEQUENCE</scope>
</reference>
<accession>A0A6J6F4H5</accession>
<name>A0A6J6F4H5_9ZZZZ</name>
<proteinExistence type="predicted"/>
<organism evidence="1">
    <name type="scientific">freshwater metagenome</name>
    <dbReference type="NCBI Taxonomy" id="449393"/>
    <lineage>
        <taxon>unclassified sequences</taxon>
        <taxon>metagenomes</taxon>
        <taxon>ecological metagenomes</taxon>
    </lineage>
</organism>